<accession>A0ABN9TZ08</accession>
<name>A0ABN9TZ08_9DINO</name>
<dbReference type="Proteomes" id="UP001189429">
    <property type="component" value="Unassembled WGS sequence"/>
</dbReference>
<dbReference type="EMBL" id="CAUYUJ010015255">
    <property type="protein sequence ID" value="CAK0851601.1"/>
    <property type="molecule type" value="Genomic_DNA"/>
</dbReference>
<comment type="caution">
    <text evidence="2">The sequence shown here is derived from an EMBL/GenBank/DDBJ whole genome shotgun (WGS) entry which is preliminary data.</text>
</comment>
<feature type="region of interest" description="Disordered" evidence="1">
    <location>
        <begin position="245"/>
        <end position="351"/>
    </location>
</feature>
<feature type="compositionally biased region" description="Basic and acidic residues" evidence="1">
    <location>
        <begin position="291"/>
        <end position="316"/>
    </location>
</feature>
<protein>
    <submittedName>
        <fullName evidence="2">Uncharacterized protein</fullName>
    </submittedName>
</protein>
<proteinExistence type="predicted"/>
<organism evidence="2 3">
    <name type="scientific">Prorocentrum cordatum</name>
    <dbReference type="NCBI Taxonomy" id="2364126"/>
    <lineage>
        <taxon>Eukaryota</taxon>
        <taxon>Sar</taxon>
        <taxon>Alveolata</taxon>
        <taxon>Dinophyceae</taxon>
        <taxon>Prorocentrales</taxon>
        <taxon>Prorocentraceae</taxon>
        <taxon>Prorocentrum</taxon>
    </lineage>
</organism>
<feature type="region of interest" description="Disordered" evidence="1">
    <location>
        <begin position="43"/>
        <end position="67"/>
    </location>
</feature>
<sequence>MANYGHLWSRRNCGRAEWDTTLLANSRQCPTCNRQFKLHKLKYGDDGDKSGVKGGKGKDTSNDGSSQVSLLRLTIQNTEDQQMKKTLQARFDQLPPPTASVLTDASHAAAEAVRRAVSVWRDADHKRSQEVGNVVRLQQALTTAQEKAAAAGLVLAQAARAKTQAMAAMAAAEGLAPAAAAGRPGAASPKFELKEAERTDVRKLQADLTALPALLSTKESEVNSMLSTAAEVRAAVQNRMAKKRRVVEGEAGNDEAAAPATAPAAAPTSGGADASSKGDGVSQAVDTEDDEKLREAAEKLTEDKREAPEKLLEEQKQNAAQPIGKGKGTQPPTTSKGEPGAGGAKPAKAAK</sequence>
<evidence type="ECO:0000313" key="3">
    <source>
        <dbReference type="Proteomes" id="UP001189429"/>
    </source>
</evidence>
<keyword evidence="3" id="KW-1185">Reference proteome</keyword>
<reference evidence="2" key="1">
    <citation type="submission" date="2023-10" db="EMBL/GenBank/DDBJ databases">
        <authorList>
            <person name="Chen Y."/>
            <person name="Shah S."/>
            <person name="Dougan E. K."/>
            <person name="Thang M."/>
            <person name="Chan C."/>
        </authorList>
    </citation>
    <scope>NUCLEOTIDE SEQUENCE [LARGE SCALE GENOMIC DNA]</scope>
</reference>
<feature type="compositionally biased region" description="Low complexity" evidence="1">
    <location>
        <begin position="254"/>
        <end position="282"/>
    </location>
</feature>
<evidence type="ECO:0000256" key="1">
    <source>
        <dbReference type="SAM" id="MobiDB-lite"/>
    </source>
</evidence>
<feature type="compositionally biased region" description="Basic and acidic residues" evidence="1">
    <location>
        <begin position="43"/>
        <end position="61"/>
    </location>
</feature>
<evidence type="ECO:0000313" key="2">
    <source>
        <dbReference type="EMBL" id="CAK0851601.1"/>
    </source>
</evidence>
<gene>
    <name evidence="2" type="ORF">PCOR1329_LOCUS43718</name>
</gene>